<dbReference type="GO" id="GO:0016020">
    <property type="term" value="C:membrane"/>
    <property type="evidence" value="ECO:0007669"/>
    <property type="project" value="InterPro"/>
</dbReference>
<evidence type="ECO:0000259" key="11">
    <source>
        <dbReference type="PROSITE" id="PS51656"/>
    </source>
</evidence>
<dbReference type="Gene3D" id="1.10.15.40">
    <property type="entry name" value="Electron transport complex subunit B, putative Fe-S cluster"/>
    <property type="match status" value="1"/>
</dbReference>
<dbReference type="OrthoDB" id="9798098at2"/>
<keyword evidence="3" id="KW-0408">Iron</keyword>
<feature type="domain" description="Methyl-accepting transducer" evidence="9">
    <location>
        <begin position="435"/>
        <end position="638"/>
    </location>
</feature>
<feature type="domain" description="4Fe-4S" evidence="11">
    <location>
        <begin position="378"/>
        <end position="440"/>
    </location>
</feature>
<evidence type="ECO:0000256" key="7">
    <source>
        <dbReference type="PROSITE-ProRule" id="PRU00284"/>
    </source>
</evidence>
<dbReference type="PANTHER" id="PTHR32089">
    <property type="entry name" value="METHYL-ACCEPTING CHEMOTAXIS PROTEIN MCPB"/>
    <property type="match status" value="1"/>
</dbReference>
<dbReference type="GO" id="GO:0004888">
    <property type="term" value="F:transmembrane signaling receptor activity"/>
    <property type="evidence" value="ECO:0007669"/>
    <property type="project" value="InterPro"/>
</dbReference>
<comment type="similarity">
    <text evidence="6">Belongs to the methyl-accepting chemotaxis (MCP) protein family.</text>
</comment>
<dbReference type="InterPro" id="IPR007202">
    <property type="entry name" value="4Fe-4S_dom"/>
</dbReference>
<dbReference type="SUPFAM" id="SSF54862">
    <property type="entry name" value="4Fe-4S ferredoxins"/>
    <property type="match status" value="1"/>
</dbReference>
<keyword evidence="8" id="KW-0175">Coiled coil</keyword>
<dbReference type="GO" id="GO:0007165">
    <property type="term" value="P:signal transduction"/>
    <property type="evidence" value="ECO:0007669"/>
    <property type="project" value="UniProtKB-KW"/>
</dbReference>
<dbReference type="GO" id="GO:0006935">
    <property type="term" value="P:chemotaxis"/>
    <property type="evidence" value="ECO:0007669"/>
    <property type="project" value="InterPro"/>
</dbReference>
<dbReference type="PROSITE" id="PS51379">
    <property type="entry name" value="4FE4S_FER_2"/>
    <property type="match status" value="2"/>
</dbReference>
<evidence type="ECO:0000256" key="6">
    <source>
        <dbReference type="ARBA" id="ARBA00029447"/>
    </source>
</evidence>
<evidence type="ECO:0000256" key="8">
    <source>
        <dbReference type="SAM" id="Coils"/>
    </source>
</evidence>
<dbReference type="PROSITE" id="PS50111">
    <property type="entry name" value="CHEMOTAXIS_TRANSDUC_2"/>
    <property type="match status" value="1"/>
</dbReference>
<keyword evidence="5 7" id="KW-0807">Transducer</keyword>
<dbReference type="PROSITE" id="PS51656">
    <property type="entry name" value="4FE4S"/>
    <property type="match status" value="1"/>
</dbReference>
<evidence type="ECO:0000259" key="9">
    <source>
        <dbReference type="PROSITE" id="PS50111"/>
    </source>
</evidence>
<feature type="domain" description="4Fe-4S ferredoxin-type" evidence="10">
    <location>
        <begin position="40"/>
        <end position="69"/>
    </location>
</feature>
<evidence type="ECO:0000256" key="4">
    <source>
        <dbReference type="ARBA" id="ARBA00023014"/>
    </source>
</evidence>
<dbReference type="AlphaFoldDB" id="A0A1V4I7R4"/>
<dbReference type="RefSeq" id="WP_079412046.1">
    <property type="nucleotide sequence ID" value="NZ_MZGW01000003.1"/>
</dbReference>
<dbReference type="EMBL" id="MZGW01000003">
    <property type="protein sequence ID" value="OPJ55983.1"/>
    <property type="molecule type" value="Genomic_DNA"/>
</dbReference>
<dbReference type="Pfam" id="PF00015">
    <property type="entry name" value="MCPsignal"/>
    <property type="match status" value="1"/>
</dbReference>
<evidence type="ECO:0000256" key="1">
    <source>
        <dbReference type="ARBA" id="ARBA00022485"/>
    </source>
</evidence>
<dbReference type="Pfam" id="PF13237">
    <property type="entry name" value="Fer4_10"/>
    <property type="match status" value="1"/>
</dbReference>
<dbReference type="Pfam" id="PF04060">
    <property type="entry name" value="FeS"/>
    <property type="match status" value="1"/>
</dbReference>
<keyword evidence="1" id="KW-0004">4Fe-4S</keyword>
<feature type="coiled-coil region" evidence="8">
    <location>
        <begin position="499"/>
        <end position="526"/>
    </location>
</feature>
<accession>A0A1V4I7R4</accession>
<evidence type="ECO:0000256" key="3">
    <source>
        <dbReference type="ARBA" id="ARBA00023004"/>
    </source>
</evidence>
<evidence type="ECO:0000259" key="10">
    <source>
        <dbReference type="PROSITE" id="PS51379"/>
    </source>
</evidence>
<name>A0A1V4I7R4_9FIRM</name>
<dbReference type="Gene3D" id="3.40.50.1780">
    <property type="match status" value="1"/>
</dbReference>
<gene>
    <name evidence="12" type="primary">mcp4_2</name>
    <name evidence="12" type="ORF">CLOTH_11610</name>
</gene>
<evidence type="ECO:0000313" key="13">
    <source>
        <dbReference type="Proteomes" id="UP000190140"/>
    </source>
</evidence>
<dbReference type="GO" id="GO:0046872">
    <property type="term" value="F:metal ion binding"/>
    <property type="evidence" value="ECO:0007669"/>
    <property type="project" value="UniProtKB-KW"/>
</dbReference>
<dbReference type="Pfam" id="PF02906">
    <property type="entry name" value="Fe_hyd_lg_C"/>
    <property type="match status" value="1"/>
</dbReference>
<keyword evidence="4" id="KW-0411">Iron-sulfur</keyword>
<dbReference type="SUPFAM" id="SSF58104">
    <property type="entry name" value="Methyl-accepting chemotaxis protein (MCP) signaling domain"/>
    <property type="match status" value="1"/>
</dbReference>
<dbReference type="PRINTS" id="PR00260">
    <property type="entry name" value="CHEMTRNSDUCR"/>
</dbReference>
<dbReference type="SMART" id="SM00283">
    <property type="entry name" value="MA"/>
    <property type="match status" value="1"/>
</dbReference>
<dbReference type="InterPro" id="IPR004108">
    <property type="entry name" value="Fe_hydrogenase_lsu_C"/>
</dbReference>
<dbReference type="Gene3D" id="1.10.287.950">
    <property type="entry name" value="Methyl-accepting chemotaxis protein"/>
    <property type="match status" value="1"/>
</dbReference>
<dbReference type="SUPFAM" id="SSF53920">
    <property type="entry name" value="Fe-only hydrogenase"/>
    <property type="match status" value="1"/>
</dbReference>
<dbReference type="InterPro" id="IPR004090">
    <property type="entry name" value="Chemotax_Me-accpt_rcpt"/>
</dbReference>
<evidence type="ECO:0000256" key="5">
    <source>
        <dbReference type="ARBA" id="ARBA00023224"/>
    </source>
</evidence>
<dbReference type="Proteomes" id="UP000190140">
    <property type="component" value="Unassembled WGS sequence"/>
</dbReference>
<reference evidence="12 13" key="1">
    <citation type="submission" date="2017-03" db="EMBL/GenBank/DDBJ databases">
        <title>Genome sequence of Clostridium thermoalcaliphilum DSM 7309.</title>
        <authorList>
            <person name="Poehlein A."/>
            <person name="Daniel R."/>
        </authorList>
    </citation>
    <scope>NUCLEOTIDE SEQUENCE [LARGE SCALE GENOMIC DNA]</scope>
    <source>
        <strain evidence="12 13">DSM 7309</strain>
    </source>
</reference>
<protein>
    <submittedName>
        <fullName evidence="12">Methyl-accepting chemotaxis protein 4</fullName>
    </submittedName>
</protein>
<dbReference type="PANTHER" id="PTHR32089:SF112">
    <property type="entry name" value="LYSOZYME-LIKE PROTEIN-RELATED"/>
    <property type="match status" value="1"/>
</dbReference>
<comment type="caution">
    <text evidence="12">The sequence shown here is derived from an EMBL/GenBank/DDBJ whole genome shotgun (WGS) entry which is preliminary data.</text>
</comment>
<evidence type="ECO:0000313" key="12">
    <source>
        <dbReference type="EMBL" id="OPJ55983.1"/>
    </source>
</evidence>
<feature type="domain" description="4Fe-4S ferredoxin-type" evidence="10">
    <location>
        <begin position="6"/>
        <end position="35"/>
    </location>
</feature>
<proteinExistence type="inferred from homology"/>
<dbReference type="InterPro" id="IPR004089">
    <property type="entry name" value="MCPsignal_dom"/>
</dbReference>
<evidence type="ECO:0000256" key="2">
    <source>
        <dbReference type="ARBA" id="ARBA00022723"/>
    </source>
</evidence>
<dbReference type="STRING" id="29349.CLOTH_11610"/>
<keyword evidence="13" id="KW-1185">Reference proteome</keyword>
<dbReference type="GO" id="GO:0051539">
    <property type="term" value="F:4 iron, 4 sulfur cluster binding"/>
    <property type="evidence" value="ECO:0007669"/>
    <property type="project" value="UniProtKB-KW"/>
</dbReference>
<sequence length="638" mass="72451">MKNSDVIIYTNEDKCVGCNKCIHGCPAQDANYAYVVDKDNKIKLDQSKCINCGHCIDVCDHKARDYYDDTQRFFEDLKRGNKISLIVAPAIRVNIDNYKKLFGYLKKLGVNLIYDVSFGADITTWAYLKAIKKMNLSSIIAQPCPSIVSYIEKYKPELINSLAPIHSPMMCTAIYMKKYNNINDKIAFLSPCIAKIDEIRDKNTSEYINYNVTFKKLISYIKENNININSYQEYDFDSDCSLGLLYSRPGGLRENIEARVKNAWIRQIEGYTHTYEYLSEYSSRVRNNKAVPTLVDILNCSYGCNIGTGTCKDISIDDIDSKFNELKNIKLKEKSKILRSKLKEMDLVFDRKLRLEDFVRKYEDKSYVVKTNEPTQAEYNEIFDMLHKSSDKDKSINCFACGYGDCKKMAKAIINGLNSPENCIYYNKQELIIQQESQLEIKNREIEAAVSKVNKLSEERLKRVDHLKYCIEEITKSICDVHTGNEHIANNIESIAYEINDINNTAALLRDNIKEVQEKLDKFVQASEDIVKIAGQTNLLALNASIEAARAGEHGRGFGVVADEVKKLAEDSKNVAISTKSDEEVILNYVSEIFKVSSELDNKVNAVNEAITNISSVVQEVTAKGQQIAATASMMIEE</sequence>
<organism evidence="12 13">
    <name type="scientific">Alkalithermobacter paradoxus</name>
    <dbReference type="NCBI Taxonomy" id="29349"/>
    <lineage>
        <taxon>Bacteria</taxon>
        <taxon>Bacillati</taxon>
        <taxon>Bacillota</taxon>
        <taxon>Clostridia</taxon>
        <taxon>Peptostreptococcales</taxon>
        <taxon>Tepidibacteraceae</taxon>
        <taxon>Alkalithermobacter</taxon>
    </lineage>
</organism>
<dbReference type="InterPro" id="IPR017900">
    <property type="entry name" value="4Fe4S_Fe_S_CS"/>
</dbReference>
<dbReference type="Gene3D" id="3.30.70.20">
    <property type="match status" value="1"/>
</dbReference>
<keyword evidence="2" id="KW-0479">Metal-binding</keyword>
<dbReference type="PROSITE" id="PS00198">
    <property type="entry name" value="4FE4S_FER_1"/>
    <property type="match status" value="1"/>
</dbReference>
<dbReference type="InterPro" id="IPR009016">
    <property type="entry name" value="Fe_hydrogenase"/>
</dbReference>
<feature type="coiled-coil region" evidence="8">
    <location>
        <begin position="432"/>
        <end position="459"/>
    </location>
</feature>
<dbReference type="InterPro" id="IPR017896">
    <property type="entry name" value="4Fe4S_Fe-S-bd"/>
</dbReference>